<name>A0A0F9V0J4_9ZZZZ</name>
<comment type="caution">
    <text evidence="1">The sequence shown here is derived from an EMBL/GenBank/DDBJ whole genome shotgun (WGS) entry which is preliminary data.</text>
</comment>
<accession>A0A0F9V0J4</accession>
<organism evidence="1">
    <name type="scientific">marine sediment metagenome</name>
    <dbReference type="NCBI Taxonomy" id="412755"/>
    <lineage>
        <taxon>unclassified sequences</taxon>
        <taxon>metagenomes</taxon>
        <taxon>ecological metagenomes</taxon>
    </lineage>
</organism>
<dbReference type="AlphaFoldDB" id="A0A0F9V0J4"/>
<dbReference type="EMBL" id="LAZR01000485">
    <property type="protein sequence ID" value="KKN67041.1"/>
    <property type="molecule type" value="Genomic_DNA"/>
</dbReference>
<proteinExistence type="predicted"/>
<protein>
    <submittedName>
        <fullName evidence="1">Uncharacterized protein</fullName>
    </submittedName>
</protein>
<sequence length="88" mass="9970">MKILTFTMGAALRKVIINKKRISFLGAELNFVPLVIDLDNLEKVDKNKLSKEDLKTIKKLAKLGSEVQIAKDIIEDFKQTGWNLIGKK</sequence>
<gene>
    <name evidence="1" type="ORF">LCGC14_0465950</name>
</gene>
<reference evidence="1" key="1">
    <citation type="journal article" date="2015" name="Nature">
        <title>Complex archaea that bridge the gap between prokaryotes and eukaryotes.</title>
        <authorList>
            <person name="Spang A."/>
            <person name="Saw J.H."/>
            <person name="Jorgensen S.L."/>
            <person name="Zaremba-Niedzwiedzka K."/>
            <person name="Martijn J."/>
            <person name="Lind A.E."/>
            <person name="van Eijk R."/>
            <person name="Schleper C."/>
            <person name="Guy L."/>
            <person name="Ettema T.J."/>
        </authorList>
    </citation>
    <scope>NUCLEOTIDE SEQUENCE</scope>
</reference>
<evidence type="ECO:0000313" key="1">
    <source>
        <dbReference type="EMBL" id="KKN67041.1"/>
    </source>
</evidence>